<feature type="transmembrane region" description="Helical" evidence="1">
    <location>
        <begin position="174"/>
        <end position="192"/>
    </location>
</feature>
<feature type="transmembrane region" description="Helical" evidence="1">
    <location>
        <begin position="119"/>
        <end position="137"/>
    </location>
</feature>
<proteinExistence type="predicted"/>
<gene>
    <name evidence="2" type="ORF">PENTCL1PPCAC_16111</name>
</gene>
<keyword evidence="1" id="KW-0472">Membrane</keyword>
<evidence type="ECO:0000256" key="1">
    <source>
        <dbReference type="SAM" id="Phobius"/>
    </source>
</evidence>
<comment type="caution">
    <text evidence="2">The sequence shown here is derived from an EMBL/GenBank/DDBJ whole genome shotgun (WGS) entry which is preliminary data.</text>
</comment>
<evidence type="ECO:0000313" key="3">
    <source>
        <dbReference type="Proteomes" id="UP001432027"/>
    </source>
</evidence>
<sequence>LTIAAFAQQLIFCILSAILDNTGYIALGVISIVAHSLYYLRVFWKGEVQYKTNFFYYEISIASAQCLLLLSDTAANWPMVIPVMVQAATCYAMHNRQPDSDEQSVSSVNDGSDEDPKKWIILGLTIVACPLQLFFFIVSSGNVSQTVFLMAFSLVVHALYFHSVFMRRGNKLKLLFFYYEIGVCALLCFSAFSNSFNPLPSYNVCIIIISIVD</sequence>
<evidence type="ECO:0000313" key="2">
    <source>
        <dbReference type="EMBL" id="GMS93936.1"/>
    </source>
</evidence>
<accession>A0AAV5THW1</accession>
<dbReference type="AlphaFoldDB" id="A0AAV5THW1"/>
<dbReference type="EMBL" id="BTSX01000004">
    <property type="protein sequence ID" value="GMS93936.1"/>
    <property type="molecule type" value="Genomic_DNA"/>
</dbReference>
<keyword evidence="3" id="KW-1185">Reference proteome</keyword>
<organism evidence="2 3">
    <name type="scientific">Pristionchus entomophagus</name>
    <dbReference type="NCBI Taxonomy" id="358040"/>
    <lineage>
        <taxon>Eukaryota</taxon>
        <taxon>Metazoa</taxon>
        <taxon>Ecdysozoa</taxon>
        <taxon>Nematoda</taxon>
        <taxon>Chromadorea</taxon>
        <taxon>Rhabditida</taxon>
        <taxon>Rhabditina</taxon>
        <taxon>Diplogasteromorpha</taxon>
        <taxon>Diplogasteroidea</taxon>
        <taxon>Neodiplogasteridae</taxon>
        <taxon>Pristionchus</taxon>
    </lineage>
</organism>
<name>A0AAV5THW1_9BILA</name>
<feature type="non-terminal residue" evidence="2">
    <location>
        <position position="1"/>
    </location>
</feature>
<reference evidence="2" key="1">
    <citation type="submission" date="2023-10" db="EMBL/GenBank/DDBJ databases">
        <title>Genome assembly of Pristionchus species.</title>
        <authorList>
            <person name="Yoshida K."/>
            <person name="Sommer R.J."/>
        </authorList>
    </citation>
    <scope>NUCLEOTIDE SEQUENCE</scope>
    <source>
        <strain evidence="2">RS0144</strain>
    </source>
</reference>
<dbReference type="Proteomes" id="UP001432027">
    <property type="component" value="Unassembled WGS sequence"/>
</dbReference>
<keyword evidence="1" id="KW-1133">Transmembrane helix</keyword>
<feature type="transmembrane region" description="Helical" evidence="1">
    <location>
        <begin position="143"/>
        <end position="162"/>
    </location>
</feature>
<feature type="transmembrane region" description="Helical" evidence="1">
    <location>
        <begin position="54"/>
        <end position="71"/>
    </location>
</feature>
<protein>
    <submittedName>
        <fullName evidence="2">Uncharacterized protein</fullName>
    </submittedName>
</protein>
<keyword evidence="1" id="KW-0812">Transmembrane</keyword>